<dbReference type="GO" id="GO:0003676">
    <property type="term" value="F:nucleic acid binding"/>
    <property type="evidence" value="ECO:0007669"/>
    <property type="project" value="InterPro"/>
</dbReference>
<dbReference type="FunFam" id="6.10.250.3410:FF:000001">
    <property type="entry name" value="Protein DBF4 homolog A"/>
    <property type="match status" value="1"/>
</dbReference>
<sequence length="1556" mass="171670">MKKSRSKTPPGLPVAGPSNDGKGEPSNRGRKLDFPAKKPLEGKKFYLELTGPRRKHQFTKLKADVEELGGVVEPFLSKELACVISDRMEAKDVEKISKGVPSGTSPAVSTPSPFHQGRDTTPGAADSPSNITKDSRIVTRGKAIVQKATKSQMYGTTDVLTNAKNWNIPVKHLDVLLKYLCREKEKLKLSGKDKKKSNKEKTGIKAKERQLTKPYLKAEDTSRRFRPITKEFGTWPRILLDTRKGTCPYDPKTRNESHVQGAERTQDRPDASQRTPDVRQKELSRSQSLSKKAISKAAKQREATTSKSKVAKKGFCEFCSVKYSNLEKHLETEQHKKFVGEKNNYTSLDTMIAQGPNIVRFLEDCVRFQNVDSQSSTPDDDAEDSGTEDEVLLLTEPKTPTKAKRKDTKKAKRKKDPSGSSRRRSLGRSPRKSLGNGTSAERPIHGDDPGQRNLEEDLERVVSNNGVKEKTFLQDACKQRILDHPADEAPVEGGGDVAGVDDVVRPGENRNSGLEDRLSGGDGDVMKDLNSPEISAGASKFSSPGVSDGRRGKGKKRRSGGRRSLSLQLRENRTLPVAPQSAPPVGDGVVQEAQEACTVLRGIAGEEEPIRQEGEEVVIMRIRREDTLQEVQEVRVEGIGTVGEDIQPQSIQPDLLEVANGESVNGNVHRTVEDIVSSVGTPDRRSAKQGSQVITSPGSAKQSRTNKRKRLSAGEADSDDVFTSNPTASHVDDQLLTKARSGMGEARNSERQKRKSRRSHADAPPQKVRGRSVRADGKNGQSVEDHVDTAGSPCIREAQPRVPATHGGDQHSSDDFQQVNTPASGSVKSSGRKNKRARGNRDLASASPESVTRGPTQKKSMRNQASTSQLSTAESNNSETDFQTSHPSNSNSKSKKNTSSSAKKGKDTVSKTKPKACENGKEPTNVEVTNLGEATCSVLPSGNSQEETGENVANKSKNQKCPEERVLPTNGETNPQGDLQRNGNVNSQAEQSLELVFRSDLGAEESSFLGFSQDDINETANRSEVFQQQNLDKAALSVYCIPSSDPCPDDDRSSTGSNDFTIGLVLQRVDNFPSEGSEWEEQVTGFMKRLDTQLEVKRRRESELSTLPSPYFQKTGFGFEKENQKLLPGVVEDFGPENLSDDDDDAQVFQEANENVENHEKDKKSNTRRRSARIHDSSNSRSAESLSYSGLCVSPSIASKKKRNVSLSKKGIASGDKPAETNAPNALRELSPNQLRNSPQKNAETIHFSTPKRIKRNLMNTQQSPSVKHIVLPAGTPVEEQDEISNNYVHDDSESEVIFPKFSSPAQKGSIFSPVKHRVKQKQFRSRHRSVPCLGHRDVQSSPLRPSNRRDLISFAFPPSSRKSLFMKGRVKRINFSSPRKRSKSASSPPSKSSQFLTFLNELRAGLSPTFYTFKKPHFSLRILQPSAVGRHHHCRSKMSRSLLALNLCLPSDAELRIYEFHDDDSVDDEDLVLSPINTDSEKKERNDQCTQTPPSTRKKRKLRSRSLSSPNLKGKVKNVKEVEHDSGRKGKRSVKVQASSPDIDSIFDMPPGYYL</sequence>
<evidence type="ECO:0000259" key="6">
    <source>
        <dbReference type="PROSITE" id="PS51265"/>
    </source>
</evidence>
<reference evidence="7" key="2">
    <citation type="submission" date="2021-01" db="UniProtKB">
        <authorList>
            <consortium name="EnsemblMetazoa"/>
        </authorList>
    </citation>
    <scope>IDENTIFICATION</scope>
</reference>
<dbReference type="EnsemblMetazoa" id="XM_030974582">
    <property type="protein sequence ID" value="XP_030830442"/>
    <property type="gene ID" value="LOC582842"/>
</dbReference>
<feature type="compositionally biased region" description="Low complexity" evidence="5">
    <location>
        <begin position="286"/>
        <end position="297"/>
    </location>
</feature>
<evidence type="ECO:0000313" key="8">
    <source>
        <dbReference type="Proteomes" id="UP000007110"/>
    </source>
</evidence>
<feature type="compositionally biased region" description="Polar residues" evidence="5">
    <location>
        <begin position="815"/>
        <end position="829"/>
    </location>
</feature>
<dbReference type="OrthoDB" id="21380at2759"/>
<dbReference type="OMA" id="RTVNTHE"/>
<feature type="compositionally biased region" description="Basic and acidic residues" evidence="5">
    <location>
        <begin position="502"/>
        <end position="527"/>
    </location>
</feature>
<feature type="compositionally biased region" description="Basic and acidic residues" evidence="5">
    <location>
        <begin position="1519"/>
        <end position="1529"/>
    </location>
</feature>
<dbReference type="GO" id="GO:1901987">
    <property type="term" value="P:regulation of cell cycle phase transition"/>
    <property type="evidence" value="ECO:0000318"/>
    <property type="project" value="GO_Central"/>
</dbReference>
<dbReference type="PANTHER" id="PTHR15375:SF26">
    <property type="entry name" value="PROTEIN CHIFFON"/>
    <property type="match status" value="1"/>
</dbReference>
<feature type="compositionally biased region" description="Basic and acidic residues" evidence="5">
    <location>
        <begin position="773"/>
        <end position="788"/>
    </location>
</feature>
<evidence type="ECO:0000256" key="3">
    <source>
        <dbReference type="ARBA" id="ARBA00022833"/>
    </source>
</evidence>
<feature type="region of interest" description="Disordered" evidence="5">
    <location>
        <begin position="662"/>
        <end position="981"/>
    </location>
</feature>
<feature type="compositionally biased region" description="Basic and acidic residues" evidence="5">
    <location>
        <begin position="1156"/>
        <end position="1165"/>
    </location>
</feature>
<feature type="compositionally biased region" description="Low complexity" evidence="5">
    <location>
        <begin position="888"/>
        <end position="902"/>
    </location>
</feature>
<feature type="domain" description="DBF4-type" evidence="6">
    <location>
        <begin position="309"/>
        <end position="358"/>
    </location>
</feature>
<feature type="compositionally biased region" description="Polar residues" evidence="5">
    <location>
        <begin position="1179"/>
        <end position="1188"/>
    </location>
</feature>
<feature type="region of interest" description="Disordered" evidence="5">
    <location>
        <begin position="1203"/>
        <end position="1245"/>
    </location>
</feature>
<feature type="region of interest" description="Disordered" evidence="5">
    <location>
        <begin position="1153"/>
        <end position="1189"/>
    </location>
</feature>
<keyword evidence="8" id="KW-1185">Reference proteome</keyword>
<accession>A0A7M7N4I3</accession>
<feature type="region of interest" description="Disordered" evidence="5">
    <location>
        <begin position="95"/>
        <end position="136"/>
    </location>
</feature>
<feature type="compositionally biased region" description="Polar residues" evidence="5">
    <location>
        <begin position="938"/>
        <end position="956"/>
    </location>
</feature>
<dbReference type="PANTHER" id="PTHR15375">
    <property type="entry name" value="ACTIVATOR OF S-PHASE KINASE-RELATED"/>
    <property type="match status" value="1"/>
</dbReference>
<dbReference type="Gene3D" id="6.10.250.3410">
    <property type="entry name" value="DBF zinc finger"/>
    <property type="match status" value="1"/>
</dbReference>
<evidence type="ECO:0000256" key="5">
    <source>
        <dbReference type="SAM" id="MobiDB-lite"/>
    </source>
</evidence>
<keyword evidence="1" id="KW-0479">Metal-binding</keyword>
<feature type="compositionally biased region" description="Basic residues" evidence="5">
    <location>
        <begin position="552"/>
        <end position="561"/>
    </location>
</feature>
<feature type="compositionally biased region" description="Basic and acidic residues" evidence="5">
    <location>
        <begin position="264"/>
        <end position="284"/>
    </location>
</feature>
<feature type="region of interest" description="Disordered" evidence="5">
    <location>
        <begin position="1"/>
        <end position="37"/>
    </location>
</feature>
<dbReference type="Pfam" id="PF07535">
    <property type="entry name" value="zf-DBF"/>
    <property type="match status" value="1"/>
</dbReference>
<dbReference type="InterPro" id="IPR051590">
    <property type="entry name" value="Replication_Regulatory_Kinase"/>
</dbReference>
<evidence type="ECO:0000256" key="4">
    <source>
        <dbReference type="PROSITE-ProRule" id="PRU00600"/>
    </source>
</evidence>
<reference evidence="8" key="1">
    <citation type="submission" date="2015-02" db="EMBL/GenBank/DDBJ databases">
        <title>Genome sequencing for Strongylocentrotus purpuratus.</title>
        <authorList>
            <person name="Murali S."/>
            <person name="Liu Y."/>
            <person name="Vee V."/>
            <person name="English A."/>
            <person name="Wang M."/>
            <person name="Skinner E."/>
            <person name="Han Y."/>
            <person name="Muzny D.M."/>
            <person name="Worley K.C."/>
            <person name="Gibbs R.A."/>
        </authorList>
    </citation>
    <scope>NUCLEOTIDE SEQUENCE</scope>
</reference>
<proteinExistence type="predicted"/>
<feature type="compositionally biased region" description="Basic and acidic residues" evidence="5">
    <location>
        <begin position="199"/>
        <end position="209"/>
    </location>
</feature>
<feature type="compositionally biased region" description="Polar residues" evidence="5">
    <location>
        <begin position="970"/>
        <end position="981"/>
    </location>
</feature>
<dbReference type="EnsemblMetazoa" id="XM_030974577">
    <property type="protein sequence ID" value="XP_030830437"/>
    <property type="gene ID" value="LOC582842"/>
</dbReference>
<feature type="compositionally biased region" description="Basic and acidic residues" evidence="5">
    <location>
        <begin position="21"/>
        <end position="37"/>
    </location>
</feature>
<dbReference type="GO" id="GO:0008270">
    <property type="term" value="F:zinc ion binding"/>
    <property type="evidence" value="ECO:0007669"/>
    <property type="project" value="UniProtKB-KW"/>
</dbReference>
<feature type="compositionally biased region" description="Polar residues" evidence="5">
    <location>
        <begin position="688"/>
        <end position="703"/>
    </location>
</feature>
<feature type="compositionally biased region" description="Polar residues" evidence="5">
    <location>
        <begin position="102"/>
        <end position="113"/>
    </location>
</feature>
<feature type="compositionally biased region" description="Polar residues" evidence="5">
    <location>
        <begin position="1231"/>
        <end position="1243"/>
    </location>
</feature>
<feature type="compositionally biased region" description="Polar residues" evidence="5">
    <location>
        <begin position="847"/>
        <end position="887"/>
    </location>
</feature>
<feature type="compositionally biased region" description="Basic and acidic residues" evidence="5">
    <location>
        <begin position="904"/>
        <end position="921"/>
    </location>
</feature>
<dbReference type="InterPro" id="IPR038545">
    <property type="entry name" value="Znf_DBF_sf"/>
</dbReference>
<keyword evidence="2 4" id="KW-0863">Zinc-finger</keyword>
<dbReference type="GO" id="GO:0031431">
    <property type="term" value="C:Dbf4-dependent protein kinase complex"/>
    <property type="evidence" value="ECO:0000318"/>
    <property type="project" value="GO_Central"/>
</dbReference>
<name>A0A7M7N4I3_STRPU</name>
<dbReference type="GeneID" id="582842"/>
<feature type="compositionally biased region" description="Acidic residues" evidence="5">
    <location>
        <begin position="378"/>
        <end position="391"/>
    </location>
</feature>
<evidence type="ECO:0000256" key="2">
    <source>
        <dbReference type="ARBA" id="ARBA00022771"/>
    </source>
</evidence>
<feature type="compositionally biased region" description="Basic residues" evidence="5">
    <location>
        <begin position="401"/>
        <end position="431"/>
    </location>
</feature>
<feature type="region of interest" description="Disordered" evidence="5">
    <location>
        <begin position="371"/>
        <end position="471"/>
    </location>
</feature>
<feature type="region of interest" description="Disordered" evidence="5">
    <location>
        <begin position="246"/>
        <end position="306"/>
    </location>
</feature>
<organism evidence="7 8">
    <name type="scientific">Strongylocentrotus purpuratus</name>
    <name type="common">Purple sea urchin</name>
    <dbReference type="NCBI Taxonomy" id="7668"/>
    <lineage>
        <taxon>Eukaryota</taxon>
        <taxon>Metazoa</taxon>
        <taxon>Echinodermata</taxon>
        <taxon>Eleutherozoa</taxon>
        <taxon>Echinozoa</taxon>
        <taxon>Echinoidea</taxon>
        <taxon>Euechinoidea</taxon>
        <taxon>Echinacea</taxon>
        <taxon>Camarodonta</taxon>
        <taxon>Echinidea</taxon>
        <taxon>Strongylocentrotidae</taxon>
        <taxon>Strongylocentrotus</taxon>
    </lineage>
</organism>
<feature type="region of interest" description="Disordered" evidence="5">
    <location>
        <begin position="1477"/>
        <end position="1556"/>
    </location>
</feature>
<dbReference type="RefSeq" id="XP_030830437.1">
    <property type="nucleotide sequence ID" value="XM_030974577.1"/>
</dbReference>
<dbReference type="GO" id="GO:0043539">
    <property type="term" value="F:protein serine/threonine kinase activator activity"/>
    <property type="evidence" value="ECO:0000318"/>
    <property type="project" value="GO_Central"/>
</dbReference>
<dbReference type="SMART" id="SM00586">
    <property type="entry name" value="ZnF_DBF"/>
    <property type="match status" value="1"/>
</dbReference>
<protein>
    <recommendedName>
        <fullName evidence="6">DBF4-type domain-containing protein</fullName>
    </recommendedName>
</protein>
<dbReference type="Proteomes" id="UP000007110">
    <property type="component" value="Unassembled WGS sequence"/>
</dbReference>
<feature type="region of interest" description="Disordered" evidence="5">
    <location>
        <begin position="189"/>
        <end position="209"/>
    </location>
</feature>
<evidence type="ECO:0000313" key="7">
    <source>
        <dbReference type="EnsemblMetazoa" id="XP_030830442"/>
    </source>
</evidence>
<dbReference type="InterPro" id="IPR006572">
    <property type="entry name" value="Znf_DBF"/>
</dbReference>
<dbReference type="KEGG" id="spu:582842"/>
<feature type="compositionally biased region" description="Basic and acidic residues" evidence="5">
    <location>
        <begin position="442"/>
        <end position="455"/>
    </location>
</feature>
<dbReference type="InParanoid" id="A0A7M7N4I3"/>
<feature type="region of interest" description="Disordered" evidence="5">
    <location>
        <begin position="484"/>
        <end position="587"/>
    </location>
</feature>
<evidence type="ECO:0000256" key="1">
    <source>
        <dbReference type="ARBA" id="ARBA00022723"/>
    </source>
</evidence>
<dbReference type="PROSITE" id="PS51265">
    <property type="entry name" value="ZF_DBF4"/>
    <property type="match status" value="1"/>
</dbReference>
<dbReference type="GO" id="GO:0010571">
    <property type="term" value="P:positive regulation of nuclear cell cycle DNA replication"/>
    <property type="evidence" value="ECO:0000318"/>
    <property type="project" value="GO_Central"/>
</dbReference>
<dbReference type="RefSeq" id="XP_030830442.1">
    <property type="nucleotide sequence ID" value="XM_030974582.1"/>
</dbReference>
<keyword evidence="3" id="KW-0862">Zinc</keyword>